<keyword evidence="1" id="KW-0732">Signal</keyword>
<dbReference type="PATRIC" id="fig|213810.4.peg.970"/>
<dbReference type="Pfam" id="PF08757">
    <property type="entry name" value="CotH"/>
    <property type="match status" value="1"/>
</dbReference>
<dbReference type="InterPro" id="IPR026876">
    <property type="entry name" value="Fn3_assoc_repeat"/>
</dbReference>
<evidence type="ECO:0000256" key="1">
    <source>
        <dbReference type="SAM" id="SignalP"/>
    </source>
</evidence>
<keyword evidence="5" id="KW-1185">Reference proteome</keyword>
<dbReference type="EMBL" id="FP929052">
    <property type="protein sequence ID" value="CBL17225.1"/>
    <property type="molecule type" value="Genomic_DNA"/>
</dbReference>
<sequence>MNRYKKMILVLGGVTALGLCCTSVSFAADAPNGVVLNEACAKNTAFAAADGAYYDWIELYNPTGQAVDLSGYGLTDDPVKPGQYVFPTGTILEAGGRLLVFCDAKAVAPAGQLMAPFGLSKDGETLLLTDPTGKQVDTIAFGAIGENVSYGRVPDGSDQFAYLNMSPDQPNQTEDVLKTAVDAPIFSKKPGFYDAGFDLTLSAPAGTTIYYTLDGSDPTTDSQKYTGPIAISDVSSSQNVLSARTDIAATDFMSQVTAPTSPVDKAMILRAIAVDANGASSSVAVGAYFIGYQNRASFYRDCKVISLVTDSANLFDYEKGIYVLGKTYDDWRNGPDYDYSTRTWEMPANYMQSGALWERPASMQIFENGSLVLSQDVGIRIHGGATRSQNQKSFNVYARSNYGAAKVEYDLFSGKVQSQFNGGVIDSFDSFMLRNAGNDSQYTRFRDKLNQSLVSDRDLLTQGMEPCIVFVDGEFWGHYEITEKLSDSLVKDHYGIKKKDVCIIKNEELDEGTEEGFVEFTALYEWVKTADLSDDANYKKLCAQVDIQSFMDYMSAEFYYNNTDWGQNNMAMWKSMQVKENNPYADGKWRFILFDTEYSTNLYGQTKPSDNSFAGLLKQDCFLSKLFSAALQNDTFRRDFCLTFMDMANENFKPERVTARIEALSRQYQDMTLATYNRFWPGWPGGQYAQSQYNSETQQVRSFYQSRFDSITSALAGTLSLQGRLVSLTVRNDESCGTIQVNSLTPDLSGGDWIGKYYTDVPVTLTAAPKAGYQFAYWNIGDQQKLTDASCQLELTGDVTVQAVYTQSLLGDVDLDGDVDVADLVQLQRYLLRQGTLTPEQAVQADLTGDQRLDAADLVRLRRMLMQ</sequence>
<evidence type="ECO:0000313" key="5">
    <source>
        <dbReference type="Proteomes" id="UP000007054"/>
    </source>
</evidence>
<evidence type="ECO:0000259" key="2">
    <source>
        <dbReference type="PROSITE" id="PS51766"/>
    </source>
</evidence>
<dbReference type="InterPro" id="IPR002105">
    <property type="entry name" value="Dockerin_1_rpt"/>
</dbReference>
<dbReference type="GO" id="GO:0000272">
    <property type="term" value="P:polysaccharide catabolic process"/>
    <property type="evidence" value="ECO:0007669"/>
    <property type="project" value="InterPro"/>
</dbReference>
<proteinExistence type="predicted"/>
<dbReference type="InterPro" id="IPR014867">
    <property type="entry name" value="Spore_coat_CotH_CotH2/3/7"/>
</dbReference>
<protein>
    <submittedName>
        <fullName evidence="4">CotH protein</fullName>
    </submittedName>
</protein>
<dbReference type="SUPFAM" id="SSF63446">
    <property type="entry name" value="Type I dockerin domain"/>
    <property type="match status" value="1"/>
</dbReference>
<dbReference type="Pfam" id="PF18998">
    <property type="entry name" value="Flg_new_2"/>
    <property type="match status" value="1"/>
</dbReference>
<name>D4LC80_RUMC1</name>
<dbReference type="Gene3D" id="2.60.40.1260">
    <property type="entry name" value="Lamin Tail domain"/>
    <property type="match status" value="1"/>
</dbReference>
<feature type="domain" description="LTD" evidence="3">
    <location>
        <begin position="22"/>
        <end position="143"/>
    </location>
</feature>
<dbReference type="HOGENOM" id="CLU_008731_0_0_9"/>
<dbReference type="GeneID" id="83155819"/>
<feature type="chain" id="PRO_5003061181" evidence="1">
    <location>
        <begin position="28"/>
        <end position="867"/>
    </location>
</feature>
<dbReference type="GO" id="GO:0004553">
    <property type="term" value="F:hydrolase activity, hydrolyzing O-glycosyl compounds"/>
    <property type="evidence" value="ECO:0007669"/>
    <property type="project" value="InterPro"/>
</dbReference>
<dbReference type="InterPro" id="IPR044060">
    <property type="entry name" value="Bacterial_rp_domain"/>
</dbReference>
<dbReference type="InterPro" id="IPR036439">
    <property type="entry name" value="Dockerin_dom_sf"/>
</dbReference>
<dbReference type="PROSITE" id="PS51841">
    <property type="entry name" value="LTD"/>
    <property type="match status" value="1"/>
</dbReference>
<reference evidence="4" key="1">
    <citation type="submission" date="2010-03" db="EMBL/GenBank/DDBJ databases">
        <title>The genome sequence of Ruminococcus sp. 18P13.</title>
        <authorList>
            <consortium name="metaHIT consortium -- http://www.metahit.eu/"/>
            <person name="Pajon A."/>
            <person name="Turner K."/>
            <person name="Parkhill J."/>
            <person name="Bernalier A."/>
        </authorList>
    </citation>
    <scope>NUCLEOTIDE SEQUENCE [LARGE SCALE GENOMIC DNA]</scope>
    <source>
        <strain evidence="4">Type strain: 18P13</strain>
    </source>
</reference>
<dbReference type="Proteomes" id="UP000007054">
    <property type="component" value="Chromosome"/>
</dbReference>
<dbReference type="Pfam" id="PF00404">
    <property type="entry name" value="Dockerin_1"/>
    <property type="match status" value="1"/>
</dbReference>
<gene>
    <name evidence="4" type="ordered locus">RUM_10710</name>
</gene>
<dbReference type="KEGG" id="rch:RUM_10710"/>
<dbReference type="InterPro" id="IPR036415">
    <property type="entry name" value="Lamin_tail_dom_sf"/>
</dbReference>
<dbReference type="RefSeq" id="WP_015558132.1">
    <property type="nucleotide sequence ID" value="NC_021039.1"/>
</dbReference>
<reference evidence="4" key="2">
    <citation type="submission" date="2010-03" db="EMBL/GenBank/DDBJ databases">
        <authorList>
            <person name="Pajon A."/>
        </authorList>
    </citation>
    <scope>NUCLEOTIDE SEQUENCE</scope>
    <source>
        <strain evidence="4">Type strain: 18P13</strain>
    </source>
</reference>
<organism evidence="4 5">
    <name type="scientific">Ruminococcus champanellensis (strain DSM 18848 / JCM 17042 / KCTC 15320 / 18P13)</name>
    <dbReference type="NCBI Taxonomy" id="213810"/>
    <lineage>
        <taxon>Bacteria</taxon>
        <taxon>Bacillati</taxon>
        <taxon>Bacillota</taxon>
        <taxon>Clostridia</taxon>
        <taxon>Eubacteriales</taxon>
        <taxon>Oscillospiraceae</taxon>
        <taxon>Ruminococcus</taxon>
    </lineage>
</organism>
<dbReference type="Pfam" id="PF13287">
    <property type="entry name" value="Fn3_assoc"/>
    <property type="match status" value="1"/>
</dbReference>
<dbReference type="InterPro" id="IPR016134">
    <property type="entry name" value="Dockerin_dom"/>
</dbReference>
<dbReference type="STRING" id="213810.RUM_10710"/>
<dbReference type="Gene3D" id="1.10.1330.10">
    <property type="entry name" value="Dockerin domain"/>
    <property type="match status" value="1"/>
</dbReference>
<evidence type="ECO:0000313" key="4">
    <source>
        <dbReference type="EMBL" id="CBL17225.1"/>
    </source>
</evidence>
<feature type="domain" description="Dockerin" evidence="2">
    <location>
        <begin position="806"/>
        <end position="867"/>
    </location>
</feature>
<dbReference type="InterPro" id="IPR001322">
    <property type="entry name" value="Lamin_tail_dom"/>
</dbReference>
<evidence type="ECO:0000259" key="3">
    <source>
        <dbReference type="PROSITE" id="PS51841"/>
    </source>
</evidence>
<dbReference type="CDD" id="cd14256">
    <property type="entry name" value="Dockerin_I"/>
    <property type="match status" value="1"/>
</dbReference>
<dbReference type="SUPFAM" id="SSF74853">
    <property type="entry name" value="Lamin A/C globular tail domain"/>
    <property type="match status" value="1"/>
</dbReference>
<dbReference type="AlphaFoldDB" id="D4LC80"/>
<dbReference type="Pfam" id="PF00932">
    <property type="entry name" value="LTD"/>
    <property type="match status" value="1"/>
</dbReference>
<accession>D4LC80</accession>
<dbReference type="PROSITE" id="PS51766">
    <property type="entry name" value="DOCKERIN"/>
    <property type="match status" value="1"/>
</dbReference>
<feature type="signal peptide" evidence="1">
    <location>
        <begin position="1"/>
        <end position="27"/>
    </location>
</feature>